<evidence type="ECO:0000313" key="1">
    <source>
        <dbReference type="EMBL" id="GES36800.1"/>
    </source>
</evidence>
<protein>
    <submittedName>
        <fullName evidence="1">Uncharacterized protein</fullName>
    </submittedName>
</protein>
<proteinExistence type="predicted"/>
<evidence type="ECO:0000313" key="2">
    <source>
        <dbReference type="Proteomes" id="UP000325466"/>
    </source>
</evidence>
<sequence length="39" mass="4563">MRHPAVPDIPRLWVLQRMIVETELLGQHVHEVDVARYSA</sequence>
<comment type="caution">
    <text evidence="1">The sequence shown here is derived from an EMBL/GenBank/DDBJ whole genome shotgun (WGS) entry which is preliminary data.</text>
</comment>
<keyword evidence="2" id="KW-1185">Reference proteome</keyword>
<gene>
    <name evidence="1" type="ORF">RAJCM14343_2053</name>
</gene>
<name>A0ABQ0YK22_9NOCA</name>
<accession>A0ABQ0YK22</accession>
<dbReference type="Proteomes" id="UP000325466">
    <property type="component" value="Unassembled WGS sequence"/>
</dbReference>
<dbReference type="EMBL" id="BLAH01000076">
    <property type="protein sequence ID" value="GES36800.1"/>
    <property type="molecule type" value="Genomic_DNA"/>
</dbReference>
<organism evidence="1 2">
    <name type="scientific">Rhodococcus aetherivorans</name>
    <dbReference type="NCBI Taxonomy" id="191292"/>
    <lineage>
        <taxon>Bacteria</taxon>
        <taxon>Bacillati</taxon>
        <taxon>Actinomycetota</taxon>
        <taxon>Actinomycetes</taxon>
        <taxon>Mycobacteriales</taxon>
        <taxon>Nocardiaceae</taxon>
        <taxon>Rhodococcus</taxon>
    </lineage>
</organism>
<reference evidence="1 2" key="1">
    <citation type="journal article" date="2018" name="Biodegradation">
        <title>1,4-Dioxane degradation characteristics of Rhodococcus aetherivorans JCM 14343.</title>
        <authorList>
            <person name="Inoue D."/>
            <person name="Tsunoda T."/>
            <person name="Yamamoto N."/>
            <person name="Ike M."/>
            <person name="Sei K."/>
        </authorList>
    </citation>
    <scope>NUCLEOTIDE SEQUENCE [LARGE SCALE GENOMIC DNA]</scope>
    <source>
        <strain evidence="1 2">JCM 14343</strain>
    </source>
</reference>